<name>A0A1E4SMT3_9ASCO</name>
<dbReference type="Proteomes" id="UP000094285">
    <property type="component" value="Unassembled WGS sequence"/>
</dbReference>
<evidence type="ECO:0000259" key="4">
    <source>
        <dbReference type="Pfam" id="PF08698"/>
    </source>
</evidence>
<dbReference type="InterPro" id="IPR014810">
    <property type="entry name" value="Fcf2_C"/>
</dbReference>
<feature type="domain" description="Fcf2 pre-rRNA processing C-terminal" evidence="4">
    <location>
        <begin position="134"/>
        <end position="225"/>
    </location>
</feature>
<dbReference type="GO" id="GO:0000447">
    <property type="term" value="P:endonucleolytic cleavage in ITS1 to separate SSU-rRNA from 5.8S rRNA and LSU-rRNA from tricistronic rRNA transcript (SSU-rRNA, 5.8S rRNA, LSU-rRNA)"/>
    <property type="evidence" value="ECO:0007669"/>
    <property type="project" value="EnsemblFungi"/>
</dbReference>
<dbReference type="EMBL" id="KV453910">
    <property type="protein sequence ID" value="ODV80727.1"/>
    <property type="molecule type" value="Genomic_DNA"/>
</dbReference>
<accession>A0A1E4SMT3</accession>
<protein>
    <submittedName>
        <fullName evidence="5">Fcf2-domain-containing protein</fullName>
    </submittedName>
</protein>
<evidence type="ECO:0000256" key="2">
    <source>
        <dbReference type="ARBA" id="ARBA00023242"/>
    </source>
</evidence>
<dbReference type="GO" id="GO:0003723">
    <property type="term" value="F:RNA binding"/>
    <property type="evidence" value="ECO:0007669"/>
    <property type="project" value="TreeGrafter"/>
</dbReference>
<comment type="subcellular location">
    <subcellularLocation>
        <location evidence="1">Nucleus</location>
        <location evidence="1">Nucleolus</location>
    </subcellularLocation>
</comment>
<feature type="compositionally biased region" description="Acidic residues" evidence="3">
    <location>
        <begin position="66"/>
        <end position="78"/>
    </location>
</feature>
<dbReference type="GO" id="GO:0000472">
    <property type="term" value="P:endonucleolytic cleavage to generate mature 5'-end of SSU-rRNA from (SSU-rRNA, 5.8S rRNA, LSU-rRNA)"/>
    <property type="evidence" value="ECO:0007669"/>
    <property type="project" value="EnsemblFungi"/>
</dbReference>
<dbReference type="Pfam" id="PF08698">
    <property type="entry name" value="Fcf2"/>
    <property type="match status" value="1"/>
</dbReference>
<feature type="compositionally biased region" description="Low complexity" evidence="3">
    <location>
        <begin position="13"/>
        <end position="23"/>
    </location>
</feature>
<dbReference type="RefSeq" id="XP_020065849.1">
    <property type="nucleotide sequence ID" value="XM_020207338.1"/>
</dbReference>
<dbReference type="GeneID" id="30981475"/>
<proteinExistence type="predicted"/>
<sequence>MTPHKFTTEPIVETSETESFSSEQSKRKAEGSGQTSPEMDPQDDISLDALFGELSKETKKNLGQVLEEDESEDEEESSEFSKIKKSIEALPKIESNLEKNIQDQVQNQKAKKKDVVRINDPIVAKVKVNKDEPTDAGAKWYNMKQPEMTPELKRDLLIIKHRSALDPKRHYKKDKWEVPKYFQVGTIIEGNTEFYSGRMNRRDRGNTLVEEVLKDDETNKYFKRKYSEIQDSKRSGKKGYYKKVLEKRRKF</sequence>
<evidence type="ECO:0000313" key="6">
    <source>
        <dbReference type="Proteomes" id="UP000094285"/>
    </source>
</evidence>
<organism evidence="5 6">
    <name type="scientific">Suhomyces tanzawaensis NRRL Y-17324</name>
    <dbReference type="NCBI Taxonomy" id="984487"/>
    <lineage>
        <taxon>Eukaryota</taxon>
        <taxon>Fungi</taxon>
        <taxon>Dikarya</taxon>
        <taxon>Ascomycota</taxon>
        <taxon>Saccharomycotina</taxon>
        <taxon>Pichiomycetes</taxon>
        <taxon>Debaryomycetaceae</taxon>
        <taxon>Suhomyces</taxon>
    </lineage>
</organism>
<evidence type="ECO:0000256" key="3">
    <source>
        <dbReference type="SAM" id="MobiDB-lite"/>
    </source>
</evidence>
<reference evidence="6" key="1">
    <citation type="submission" date="2016-05" db="EMBL/GenBank/DDBJ databases">
        <title>Comparative genomics of biotechnologically important yeasts.</title>
        <authorList>
            <consortium name="DOE Joint Genome Institute"/>
            <person name="Riley R."/>
            <person name="Haridas S."/>
            <person name="Wolfe K.H."/>
            <person name="Lopes M.R."/>
            <person name="Hittinger C.T."/>
            <person name="Goker M."/>
            <person name="Salamov A."/>
            <person name="Wisecaver J."/>
            <person name="Long T.M."/>
            <person name="Aerts A.L."/>
            <person name="Barry K."/>
            <person name="Choi C."/>
            <person name="Clum A."/>
            <person name="Coughlan A.Y."/>
            <person name="Deshpande S."/>
            <person name="Douglass A.P."/>
            <person name="Hanson S.J."/>
            <person name="Klenk H.-P."/>
            <person name="Labutti K."/>
            <person name="Lapidus A."/>
            <person name="Lindquist E."/>
            <person name="Lipzen A."/>
            <person name="Meier-Kolthoff J.P."/>
            <person name="Ohm R.A."/>
            <person name="Otillar R.P."/>
            <person name="Pangilinan J."/>
            <person name="Peng Y."/>
            <person name="Rokas A."/>
            <person name="Rosa C.A."/>
            <person name="Scheuner C."/>
            <person name="Sibirny A.A."/>
            <person name="Slot J.C."/>
            <person name="Stielow J.B."/>
            <person name="Sun H."/>
            <person name="Kurtzman C.P."/>
            <person name="Blackwell M."/>
            <person name="Grigoriev I.V."/>
            <person name="Jeffries T.W."/>
        </authorList>
    </citation>
    <scope>NUCLEOTIDE SEQUENCE [LARGE SCALE GENOMIC DNA]</scope>
    <source>
        <strain evidence="6">NRRL Y-17324</strain>
    </source>
</reference>
<dbReference type="PANTHER" id="PTHR21686">
    <property type="entry name" value="DEOXYNUCLEOTIDYLTRANSFERASE TERMINAL-INTERACTING PROTEIN 2"/>
    <property type="match status" value="1"/>
</dbReference>
<gene>
    <name evidence="5" type="ORF">CANTADRAFT_25152</name>
</gene>
<keyword evidence="6" id="KW-1185">Reference proteome</keyword>
<keyword evidence="2" id="KW-0539">Nucleus</keyword>
<dbReference type="STRING" id="984487.A0A1E4SMT3"/>
<dbReference type="PANTHER" id="PTHR21686:SF12">
    <property type="entry name" value="DEOXYNUCLEOTIDYLTRANSFERASE TERMINAL-INTERACTING PROTEIN 2"/>
    <property type="match status" value="1"/>
</dbReference>
<dbReference type="InterPro" id="IPR039883">
    <property type="entry name" value="Fcf2/DNTTIP2"/>
</dbReference>
<dbReference type="AlphaFoldDB" id="A0A1E4SMT3"/>
<dbReference type="GO" id="GO:0005730">
    <property type="term" value="C:nucleolus"/>
    <property type="evidence" value="ECO:0007669"/>
    <property type="project" value="UniProtKB-SubCell"/>
</dbReference>
<evidence type="ECO:0000313" key="5">
    <source>
        <dbReference type="EMBL" id="ODV80727.1"/>
    </source>
</evidence>
<dbReference type="GO" id="GO:0000480">
    <property type="term" value="P:endonucleolytic cleavage in 5'-ETS of tricistronic rRNA transcript (SSU-rRNA, 5.8S rRNA, LSU-rRNA)"/>
    <property type="evidence" value="ECO:0007669"/>
    <property type="project" value="EnsemblFungi"/>
</dbReference>
<dbReference type="OrthoDB" id="427886at2759"/>
<feature type="region of interest" description="Disordered" evidence="3">
    <location>
        <begin position="60"/>
        <end position="83"/>
    </location>
</feature>
<feature type="region of interest" description="Disordered" evidence="3">
    <location>
        <begin position="1"/>
        <end position="47"/>
    </location>
</feature>
<evidence type="ECO:0000256" key="1">
    <source>
        <dbReference type="ARBA" id="ARBA00004604"/>
    </source>
</evidence>